<evidence type="ECO:0000313" key="3">
    <source>
        <dbReference type="EMBL" id="CAK9079306.1"/>
    </source>
</evidence>
<dbReference type="Proteomes" id="UP001642464">
    <property type="component" value="Unassembled WGS sequence"/>
</dbReference>
<dbReference type="EMBL" id="CAXAMM010038588">
    <property type="protein sequence ID" value="CAK9079296.1"/>
    <property type="molecule type" value="Genomic_DNA"/>
</dbReference>
<gene>
    <name evidence="2" type="ORF">SCF082_LOCUS37839</name>
    <name evidence="3" type="ORF">SCF082_LOCUS37842</name>
</gene>
<name>A0ABP0PU82_9DINO</name>
<proteinExistence type="predicted"/>
<protein>
    <submittedName>
        <fullName evidence="3">1</fullName>
    </submittedName>
</protein>
<evidence type="ECO:0000256" key="1">
    <source>
        <dbReference type="ARBA" id="ARBA00023172"/>
    </source>
</evidence>
<dbReference type="Gene3D" id="1.10.443.10">
    <property type="entry name" value="Intergrase catalytic core"/>
    <property type="match status" value="1"/>
</dbReference>
<sequence length="539" mass="60966">MSVGGTREPLGAWKPRDRALGLDPFRDLDTARKPPHAHEVGDEYVRNEEFEEVPLDTLGPHDWSVQLNGSWKHLQEHITLKEGRALTLAIRRLSRNSRHRGKRLLIFVDIVALAFSVGKGRSCNHAMLRVNQKIGALALACGLILRVRWIPSEFNVSDGPSRGSKLAGWFKAGYLRALRGSLEKKVVKRVEPVRMIKAMKKEVKFVVGVKNTPFGDEGKRAQKGKLTMLEVNSISGVQEAQYQHYLRCFKDFCKESKIGFPKDNKLDAVLADYFDVLFLDGKTAAEGEKTLASLEFFNHKMKGKLTRSRKALKGWRRLRPPKSRLPLPKPAVWGIAMRLLFKGAREMALTTLLSFDVYLRPGETADLKVKNLVRPVGNAGVQYKHYTVVIKDEDDQIPDKTGVFSNSVKLDNPLTASWLGPALQQMVRKRKQDDPLFSFEQDKYRKRFQEAGSWLGLPNLHLYQLRHGGASDDLCQRIRDHNAVKDRGRWLTDTSVRRYAKSGKVQEMLNKMPAWALHAKPAVDKMGAVVRGHMGPLSV</sequence>
<evidence type="ECO:0000313" key="2">
    <source>
        <dbReference type="EMBL" id="CAK9079296.1"/>
    </source>
</evidence>
<dbReference type="InterPro" id="IPR011010">
    <property type="entry name" value="DNA_brk_join_enz"/>
</dbReference>
<reference evidence="3 4" key="1">
    <citation type="submission" date="2024-02" db="EMBL/GenBank/DDBJ databases">
        <authorList>
            <person name="Chen Y."/>
            <person name="Shah S."/>
            <person name="Dougan E. K."/>
            <person name="Thang M."/>
            <person name="Chan C."/>
        </authorList>
    </citation>
    <scope>NUCLEOTIDE SEQUENCE [LARGE SCALE GENOMIC DNA]</scope>
</reference>
<dbReference type="SUPFAM" id="SSF56349">
    <property type="entry name" value="DNA breaking-rejoining enzymes"/>
    <property type="match status" value="1"/>
</dbReference>
<comment type="caution">
    <text evidence="3">The sequence shown here is derived from an EMBL/GenBank/DDBJ whole genome shotgun (WGS) entry which is preliminary data.</text>
</comment>
<dbReference type="EMBL" id="CAXAMM010038591">
    <property type="protein sequence ID" value="CAK9079306.1"/>
    <property type="molecule type" value="Genomic_DNA"/>
</dbReference>
<accession>A0ABP0PU82</accession>
<dbReference type="InterPro" id="IPR013762">
    <property type="entry name" value="Integrase-like_cat_sf"/>
</dbReference>
<organism evidence="3 4">
    <name type="scientific">Durusdinium trenchii</name>
    <dbReference type="NCBI Taxonomy" id="1381693"/>
    <lineage>
        <taxon>Eukaryota</taxon>
        <taxon>Sar</taxon>
        <taxon>Alveolata</taxon>
        <taxon>Dinophyceae</taxon>
        <taxon>Suessiales</taxon>
        <taxon>Symbiodiniaceae</taxon>
        <taxon>Durusdinium</taxon>
    </lineage>
</organism>
<evidence type="ECO:0000313" key="4">
    <source>
        <dbReference type="Proteomes" id="UP001642464"/>
    </source>
</evidence>
<keyword evidence="1" id="KW-0233">DNA recombination</keyword>
<keyword evidence="4" id="KW-1185">Reference proteome</keyword>